<evidence type="ECO:0000256" key="2">
    <source>
        <dbReference type="ARBA" id="ARBA00022723"/>
    </source>
</evidence>
<dbReference type="InterPro" id="IPR058240">
    <property type="entry name" value="rSAM_sf"/>
</dbReference>
<comment type="caution">
    <text evidence="7">The sequence shown here is derived from an EMBL/GenBank/DDBJ whole genome shotgun (WGS) entry which is preliminary data.</text>
</comment>
<protein>
    <submittedName>
        <fullName evidence="7">Radical SAM protein</fullName>
    </submittedName>
</protein>
<proteinExistence type="predicted"/>
<reference evidence="7 8" key="1">
    <citation type="submission" date="2018-10" db="EMBL/GenBank/DDBJ databases">
        <title>Isolation from soil.</title>
        <authorList>
            <person name="Hu J."/>
        </authorList>
    </citation>
    <scope>NUCLEOTIDE SEQUENCE [LARGE SCALE GENOMIC DNA]</scope>
    <source>
        <strain evidence="7 8">NEAU-Ht49</strain>
    </source>
</reference>
<dbReference type="RefSeq" id="WP_122196093.1">
    <property type="nucleotide sequence ID" value="NZ_JBHSKC010000031.1"/>
</dbReference>
<keyword evidence="2" id="KW-0479">Metal-binding</keyword>
<evidence type="ECO:0000256" key="1">
    <source>
        <dbReference type="ARBA" id="ARBA00022691"/>
    </source>
</evidence>
<keyword evidence="8" id="KW-1185">Reference proteome</keyword>
<dbReference type="Proteomes" id="UP000282674">
    <property type="component" value="Unassembled WGS sequence"/>
</dbReference>
<dbReference type="GO" id="GO:0046872">
    <property type="term" value="F:metal ion binding"/>
    <property type="evidence" value="ECO:0007669"/>
    <property type="project" value="UniProtKB-KW"/>
</dbReference>
<feature type="region of interest" description="Disordered" evidence="5">
    <location>
        <begin position="294"/>
        <end position="316"/>
    </location>
</feature>
<evidence type="ECO:0000256" key="4">
    <source>
        <dbReference type="ARBA" id="ARBA00023014"/>
    </source>
</evidence>
<evidence type="ECO:0000256" key="3">
    <source>
        <dbReference type="ARBA" id="ARBA00023004"/>
    </source>
</evidence>
<name>A0A3M2LXI3_9ACTN</name>
<keyword evidence="1" id="KW-0949">S-adenosyl-L-methionine</keyword>
<dbReference type="Gene3D" id="3.20.20.70">
    <property type="entry name" value="Aldolase class I"/>
    <property type="match status" value="1"/>
</dbReference>
<dbReference type="PANTHER" id="PTHR11228">
    <property type="entry name" value="RADICAL SAM DOMAIN PROTEIN"/>
    <property type="match status" value="1"/>
</dbReference>
<dbReference type="InterPro" id="IPR013785">
    <property type="entry name" value="Aldolase_TIM"/>
</dbReference>
<organism evidence="7 8">
    <name type="scientific">Actinomadura harenae</name>
    <dbReference type="NCBI Taxonomy" id="2483351"/>
    <lineage>
        <taxon>Bacteria</taxon>
        <taxon>Bacillati</taxon>
        <taxon>Actinomycetota</taxon>
        <taxon>Actinomycetes</taxon>
        <taxon>Streptosporangiales</taxon>
        <taxon>Thermomonosporaceae</taxon>
        <taxon>Actinomadura</taxon>
    </lineage>
</organism>
<sequence length="316" mass="34845">MRVSAMTGQPAPWDMEFDWHLTNRCNFFCEYCHPQIRTVLNRVHLDEPPAELVVARFDALGSTCLVHLSGGEPFLFPDFVALCEGLTERHFISINTNLASEQVAEFARRVDPARVVKIVAAVHAPERRRLGLQVEQYGRDYRLLRDAGFDVDALYVLYPPLLPTLAEDLAALEAAGVDHVRCKVFKGVYDDGSGKRRYPEGYSDAEKAVILANSGEYRFNKPYLDGMSSFRGQACSAGVTSFKVMVTGEVRRCASVPTGYGNMYEGTFTPAVASTPCPARRVLVLSQCLAYLDSPPELPPPADDAGGDASTRRARS</sequence>
<dbReference type="PANTHER" id="PTHR11228:SF7">
    <property type="entry name" value="PQQA PEPTIDE CYCLASE"/>
    <property type="match status" value="1"/>
</dbReference>
<dbReference type="AlphaFoldDB" id="A0A3M2LXI3"/>
<evidence type="ECO:0000259" key="6">
    <source>
        <dbReference type="Pfam" id="PF04055"/>
    </source>
</evidence>
<dbReference type="OrthoDB" id="9782387at2"/>
<keyword evidence="4" id="KW-0411">Iron-sulfur</keyword>
<accession>A0A3M2LXI3</accession>
<dbReference type="CDD" id="cd01335">
    <property type="entry name" value="Radical_SAM"/>
    <property type="match status" value="1"/>
</dbReference>
<evidence type="ECO:0000256" key="5">
    <source>
        <dbReference type="SAM" id="MobiDB-lite"/>
    </source>
</evidence>
<dbReference type="InterPro" id="IPR050377">
    <property type="entry name" value="Radical_SAM_PqqE_MftC-like"/>
</dbReference>
<keyword evidence="3" id="KW-0408">Iron</keyword>
<evidence type="ECO:0000313" key="8">
    <source>
        <dbReference type="Proteomes" id="UP000282674"/>
    </source>
</evidence>
<dbReference type="GO" id="GO:0051536">
    <property type="term" value="F:iron-sulfur cluster binding"/>
    <property type="evidence" value="ECO:0007669"/>
    <property type="project" value="UniProtKB-KW"/>
</dbReference>
<dbReference type="Pfam" id="PF04055">
    <property type="entry name" value="Radical_SAM"/>
    <property type="match status" value="1"/>
</dbReference>
<dbReference type="SFLD" id="SFLDS00029">
    <property type="entry name" value="Radical_SAM"/>
    <property type="match status" value="1"/>
</dbReference>
<dbReference type="GO" id="GO:0003824">
    <property type="term" value="F:catalytic activity"/>
    <property type="evidence" value="ECO:0007669"/>
    <property type="project" value="InterPro"/>
</dbReference>
<dbReference type="InterPro" id="IPR007197">
    <property type="entry name" value="rSAM"/>
</dbReference>
<dbReference type="SUPFAM" id="SSF102114">
    <property type="entry name" value="Radical SAM enzymes"/>
    <property type="match status" value="1"/>
</dbReference>
<feature type="domain" description="Radical SAM core" evidence="6">
    <location>
        <begin position="21"/>
        <end position="150"/>
    </location>
</feature>
<evidence type="ECO:0000313" key="7">
    <source>
        <dbReference type="EMBL" id="RMI42099.1"/>
    </source>
</evidence>
<dbReference type="EMBL" id="RFFG01000036">
    <property type="protein sequence ID" value="RMI42099.1"/>
    <property type="molecule type" value="Genomic_DNA"/>
</dbReference>
<gene>
    <name evidence="7" type="ORF">EBO15_20840</name>
</gene>